<proteinExistence type="predicted"/>
<evidence type="ECO:0000313" key="3">
    <source>
        <dbReference type="Proteomes" id="UP001161139"/>
    </source>
</evidence>
<feature type="transmembrane region" description="Helical" evidence="1">
    <location>
        <begin position="54"/>
        <end position="78"/>
    </location>
</feature>
<gene>
    <name evidence="2" type="ORF">N5D09_02495</name>
</gene>
<sequence>MAMNSVKQAFINSYSALLGAAFLALMPLYAIAGMDDVLNGGSMGGGNSGSSASAARMAADLGRLFESLVLIFGVYYALKSVLIYSRVVSGRGAGQQENMGSVFSHFIAGVIAYHSRAFFNMVHNTIPMIPDFGRLVYDAELMMGLMS</sequence>
<dbReference type="EMBL" id="JAOCDG010000003">
    <property type="protein sequence ID" value="MDH0686954.1"/>
    <property type="molecule type" value="Genomic_DNA"/>
</dbReference>
<evidence type="ECO:0000313" key="2">
    <source>
        <dbReference type="EMBL" id="MDH0686954.1"/>
    </source>
</evidence>
<comment type="caution">
    <text evidence="2">The sequence shown here is derived from an EMBL/GenBank/DDBJ whole genome shotgun (WGS) entry which is preliminary data.</text>
</comment>
<protein>
    <submittedName>
        <fullName evidence="2">Uncharacterized protein</fullName>
    </submittedName>
</protein>
<dbReference type="Proteomes" id="UP001161139">
    <property type="component" value="Unassembled WGS sequence"/>
</dbReference>
<keyword evidence="1" id="KW-0472">Membrane</keyword>
<keyword evidence="1" id="KW-0812">Transmembrane</keyword>
<keyword evidence="1" id="KW-1133">Transmembrane helix</keyword>
<dbReference type="AlphaFoldDB" id="A0ABD4XVS6"/>
<dbReference type="RefSeq" id="WP_279648960.1">
    <property type="nucleotide sequence ID" value="NZ_JAOCDG010000003.1"/>
</dbReference>
<reference evidence="2" key="1">
    <citation type="submission" date="2022-09" db="EMBL/GenBank/DDBJ databases">
        <title>Intensive care unit water sources are persistently colonized with multi-drug resistant bacteria and are the site of extensive horizontal gene transfer of antibiotic resistance genes.</title>
        <authorList>
            <person name="Diorio-Toth L."/>
        </authorList>
    </citation>
    <scope>NUCLEOTIDE SEQUENCE</scope>
    <source>
        <strain evidence="2">GD03864</strain>
    </source>
</reference>
<name>A0ABD4XVS6_STUST</name>
<organism evidence="2 3">
    <name type="scientific">Stutzerimonas stutzeri</name>
    <name type="common">Pseudomonas stutzeri</name>
    <dbReference type="NCBI Taxonomy" id="316"/>
    <lineage>
        <taxon>Bacteria</taxon>
        <taxon>Pseudomonadati</taxon>
        <taxon>Pseudomonadota</taxon>
        <taxon>Gammaproteobacteria</taxon>
        <taxon>Pseudomonadales</taxon>
        <taxon>Pseudomonadaceae</taxon>
        <taxon>Stutzerimonas</taxon>
    </lineage>
</organism>
<accession>A0ABD4XVS6</accession>
<evidence type="ECO:0000256" key="1">
    <source>
        <dbReference type="SAM" id="Phobius"/>
    </source>
</evidence>